<evidence type="ECO:0000256" key="8">
    <source>
        <dbReference type="SAM" id="Coils"/>
    </source>
</evidence>
<feature type="coiled-coil region" evidence="8">
    <location>
        <begin position="199"/>
        <end position="226"/>
    </location>
</feature>
<comment type="pathway">
    <text evidence="1 7">Cell wall biogenesis; peptidoglycan biosynthesis.</text>
</comment>
<keyword evidence="4 7" id="KW-0133">Cell shape</keyword>
<accession>A0ABU8B292</accession>
<feature type="chain" id="PRO_5046906363" evidence="9">
    <location>
        <begin position="39"/>
        <end position="515"/>
    </location>
</feature>
<dbReference type="InterPro" id="IPR005490">
    <property type="entry name" value="LD_TPept_cat_dom"/>
</dbReference>
<dbReference type="CDD" id="cd16913">
    <property type="entry name" value="YkuD_like"/>
    <property type="match status" value="1"/>
</dbReference>
<evidence type="ECO:0000256" key="7">
    <source>
        <dbReference type="PROSITE-ProRule" id="PRU01373"/>
    </source>
</evidence>
<evidence type="ECO:0000256" key="1">
    <source>
        <dbReference type="ARBA" id="ARBA00004752"/>
    </source>
</evidence>
<dbReference type="Pfam" id="PF03734">
    <property type="entry name" value="YkuD"/>
    <property type="match status" value="1"/>
</dbReference>
<evidence type="ECO:0000256" key="2">
    <source>
        <dbReference type="ARBA" id="ARBA00005992"/>
    </source>
</evidence>
<name>A0ABU8B292_9BRAD</name>
<evidence type="ECO:0000256" key="9">
    <source>
        <dbReference type="SAM" id="SignalP"/>
    </source>
</evidence>
<dbReference type="InterPro" id="IPR016915">
    <property type="entry name" value="UCP029342"/>
</dbReference>
<feature type="coiled-coil region" evidence="8">
    <location>
        <begin position="260"/>
        <end position="291"/>
    </location>
</feature>
<dbReference type="NCBIfam" id="NF009120">
    <property type="entry name" value="PRK12472.1"/>
    <property type="match status" value="1"/>
</dbReference>
<evidence type="ECO:0000313" key="12">
    <source>
        <dbReference type="Proteomes" id="UP001364224"/>
    </source>
</evidence>
<organism evidence="11 12">
    <name type="scientific">Bradyrhizobium algeriense</name>
    <dbReference type="NCBI Taxonomy" id="634784"/>
    <lineage>
        <taxon>Bacteria</taxon>
        <taxon>Pseudomonadati</taxon>
        <taxon>Pseudomonadota</taxon>
        <taxon>Alphaproteobacteria</taxon>
        <taxon>Hyphomicrobiales</taxon>
        <taxon>Nitrobacteraceae</taxon>
        <taxon>Bradyrhizobium</taxon>
    </lineage>
</organism>
<reference evidence="11 12" key="1">
    <citation type="submission" date="2024-02" db="EMBL/GenBank/DDBJ databases">
        <title>Adaptive strategies in a cosmopolitan and abundant soil bacterium.</title>
        <authorList>
            <person name="Carini P."/>
        </authorList>
    </citation>
    <scope>NUCLEOTIDE SEQUENCE [LARGE SCALE GENOMIC DNA]</scope>
    <source>
        <strain evidence="11 12">AZCC 1608</strain>
    </source>
</reference>
<dbReference type="PROSITE" id="PS52029">
    <property type="entry name" value="LD_TPASE"/>
    <property type="match status" value="1"/>
</dbReference>
<dbReference type="GO" id="GO:0005840">
    <property type="term" value="C:ribosome"/>
    <property type="evidence" value="ECO:0007669"/>
    <property type="project" value="UniProtKB-KW"/>
</dbReference>
<dbReference type="Proteomes" id="UP001364224">
    <property type="component" value="Unassembled WGS sequence"/>
</dbReference>
<dbReference type="PANTHER" id="PTHR30582">
    <property type="entry name" value="L,D-TRANSPEPTIDASE"/>
    <property type="match status" value="1"/>
</dbReference>
<proteinExistence type="inferred from homology"/>
<keyword evidence="6 7" id="KW-0961">Cell wall biogenesis/degradation</keyword>
<evidence type="ECO:0000259" key="10">
    <source>
        <dbReference type="PROSITE" id="PS52029"/>
    </source>
</evidence>
<protein>
    <submittedName>
        <fullName evidence="11">Ribosomal protein L14</fullName>
    </submittedName>
</protein>
<evidence type="ECO:0000256" key="6">
    <source>
        <dbReference type="ARBA" id="ARBA00023316"/>
    </source>
</evidence>
<keyword evidence="9" id="KW-0732">Signal</keyword>
<keyword evidence="5 7" id="KW-0573">Peptidoglycan synthesis</keyword>
<dbReference type="EMBL" id="JAZHRV010000001">
    <property type="protein sequence ID" value="MEH2552659.1"/>
    <property type="molecule type" value="Genomic_DNA"/>
</dbReference>
<keyword evidence="11" id="KW-0689">Ribosomal protein</keyword>
<gene>
    <name evidence="11" type="ORF">V1286_000188</name>
</gene>
<dbReference type="PIRSF" id="PIRSF029342">
    <property type="entry name" value="UCP029342_ErfK/YbiS/YcfS/YnhG"/>
    <property type="match status" value="1"/>
</dbReference>
<dbReference type="PANTHER" id="PTHR30582:SF2">
    <property type="entry name" value="L,D-TRANSPEPTIDASE YCIB-RELATED"/>
    <property type="match status" value="1"/>
</dbReference>
<evidence type="ECO:0000256" key="3">
    <source>
        <dbReference type="ARBA" id="ARBA00022679"/>
    </source>
</evidence>
<feature type="active site" description="Proton donor/acceptor" evidence="7">
    <location>
        <position position="133"/>
    </location>
</feature>
<feature type="domain" description="L,D-TPase catalytic" evidence="10">
    <location>
        <begin position="61"/>
        <end position="170"/>
    </location>
</feature>
<dbReference type="RefSeq" id="WP_334476999.1">
    <property type="nucleotide sequence ID" value="NZ_JAZHRV010000001.1"/>
</dbReference>
<feature type="active site" description="Nucleophile" evidence="7">
    <location>
        <position position="146"/>
    </location>
</feature>
<comment type="caution">
    <text evidence="11">The sequence shown here is derived from an EMBL/GenBank/DDBJ whole genome shotgun (WGS) entry which is preliminary data.</text>
</comment>
<dbReference type="Gene3D" id="2.40.440.10">
    <property type="entry name" value="L,D-transpeptidase catalytic domain-like"/>
    <property type="match status" value="1"/>
</dbReference>
<dbReference type="InterPro" id="IPR038063">
    <property type="entry name" value="Transpep_catalytic_dom"/>
</dbReference>
<comment type="similarity">
    <text evidence="2">Belongs to the YkuD family.</text>
</comment>
<evidence type="ECO:0000256" key="4">
    <source>
        <dbReference type="ARBA" id="ARBA00022960"/>
    </source>
</evidence>
<feature type="signal peptide" evidence="9">
    <location>
        <begin position="1"/>
        <end position="38"/>
    </location>
</feature>
<dbReference type="InterPro" id="IPR050979">
    <property type="entry name" value="LD-transpeptidase"/>
</dbReference>
<keyword evidence="3" id="KW-0808">Transferase</keyword>
<keyword evidence="12" id="KW-1185">Reference proteome</keyword>
<keyword evidence="11" id="KW-0687">Ribonucleoprotein</keyword>
<keyword evidence="8" id="KW-0175">Coiled coil</keyword>
<evidence type="ECO:0000256" key="5">
    <source>
        <dbReference type="ARBA" id="ARBA00022984"/>
    </source>
</evidence>
<evidence type="ECO:0000313" key="11">
    <source>
        <dbReference type="EMBL" id="MEH2552659.1"/>
    </source>
</evidence>
<dbReference type="SUPFAM" id="SSF141523">
    <property type="entry name" value="L,D-transpeptidase catalytic domain-like"/>
    <property type="match status" value="1"/>
</dbReference>
<sequence>MVNRFMTARSTVAMRRWGSPAIVTLAVMAALTALTADAAARQARPKPPTEAAAPRDAGEPIMAIVSIKTQQVTIYDADGWILRAPVSTGTTGRETPAGVFAILEKNKDHRSSLYDDAEMPNMQRITWNGIALHGGPLPGYAASHGCVRMPFGFAEKLFDKTRIGMRVIVSPDNAEPVEFSHPALLVPKAEAIAAAPARAEALLREAAEAARMADEAKKAAASAARETASLSAALRKLQGLKTRADAELTYADKALAAAKTDEATARAEDLKQKAAAKAAELGNQLDTAKADTKSKLDAAAVAKEAAKTAQTRKADTAKAASETKLAVEPVSIYISRATQKLYVRRPTHKPAPDGGGIVFDATIEVPVTIRNPERPIGTHVFTAVARSEAGLRWTAVTIDDGDNAKAALDRITIPQDVLDRIAPTALPRSSIIISDEPLSSETNYRTEFVAVLSTEPQGGFITRRPTADVLVASDDFQGDNGFGFFNFPRDPVPQTGNTRRRGGGQYYRPMQPGWW</sequence>
<dbReference type="NCBIfam" id="NF004785">
    <property type="entry name" value="PRK06132.1-2"/>
    <property type="match status" value="1"/>
</dbReference>